<dbReference type="AlphaFoldDB" id="A0A0F9IE17"/>
<organism evidence="1">
    <name type="scientific">marine sediment metagenome</name>
    <dbReference type="NCBI Taxonomy" id="412755"/>
    <lineage>
        <taxon>unclassified sequences</taxon>
        <taxon>metagenomes</taxon>
        <taxon>ecological metagenomes</taxon>
    </lineage>
</organism>
<proteinExistence type="predicted"/>
<comment type="caution">
    <text evidence="1">The sequence shown here is derived from an EMBL/GenBank/DDBJ whole genome shotgun (WGS) entry which is preliminary data.</text>
</comment>
<evidence type="ECO:0000313" key="1">
    <source>
        <dbReference type="EMBL" id="KKM25881.1"/>
    </source>
</evidence>
<name>A0A0F9IE17_9ZZZZ</name>
<gene>
    <name evidence="1" type="ORF">LCGC14_1590480</name>
</gene>
<dbReference type="EMBL" id="LAZR01012622">
    <property type="protein sequence ID" value="KKM25881.1"/>
    <property type="molecule type" value="Genomic_DNA"/>
</dbReference>
<protein>
    <submittedName>
        <fullName evidence="1">Uncharacterized protein</fullName>
    </submittedName>
</protein>
<sequence length="54" mass="6299">MIESCTGCQREFECRLLWNLNLPDDIDCPFNVEISASVMDRVKRLPIRKMGELL</sequence>
<accession>A0A0F9IE17</accession>
<reference evidence="1" key="1">
    <citation type="journal article" date="2015" name="Nature">
        <title>Complex archaea that bridge the gap between prokaryotes and eukaryotes.</title>
        <authorList>
            <person name="Spang A."/>
            <person name="Saw J.H."/>
            <person name="Jorgensen S.L."/>
            <person name="Zaremba-Niedzwiedzka K."/>
            <person name="Martijn J."/>
            <person name="Lind A.E."/>
            <person name="van Eijk R."/>
            <person name="Schleper C."/>
            <person name="Guy L."/>
            <person name="Ettema T.J."/>
        </authorList>
    </citation>
    <scope>NUCLEOTIDE SEQUENCE</scope>
</reference>